<sequence>MAEPVERARVWDPALRVFHWALAAAVVTGWVLGEFGPAIMTWHFWCGYAVGALVLFRLVWGFVGPETARFAHFLRGPRPVLAYLREMPERRPSRWRGHAPLGGWATVALLALLAAQVATGLFADPDDYINVGPLAHLIPAGDRLTAAALHALIAKALLAMVLLHLAAVAFYAFWKREDLVRPMIDGRKLVRRRD</sequence>
<dbReference type="RefSeq" id="WP_093253789.1">
    <property type="nucleotide sequence ID" value="NZ_FNQM01000006.1"/>
</dbReference>
<dbReference type="InterPro" id="IPR051542">
    <property type="entry name" value="Hydrogenase_cytochrome"/>
</dbReference>
<keyword evidence="2" id="KW-1003">Cell membrane</keyword>
<evidence type="ECO:0000256" key="6">
    <source>
        <dbReference type="SAM" id="Phobius"/>
    </source>
</evidence>
<name>A0A1H4C4Y7_9RHOB</name>
<dbReference type="Pfam" id="PF01292">
    <property type="entry name" value="Ni_hydr_CYTB"/>
    <property type="match status" value="1"/>
</dbReference>
<feature type="transmembrane region" description="Helical" evidence="6">
    <location>
        <begin position="101"/>
        <end position="123"/>
    </location>
</feature>
<dbReference type="PANTHER" id="PTHR30485:SF2">
    <property type="entry name" value="BLL0597 PROTEIN"/>
    <property type="match status" value="1"/>
</dbReference>
<dbReference type="EMBL" id="FNQM01000006">
    <property type="protein sequence ID" value="SEA55451.1"/>
    <property type="molecule type" value="Genomic_DNA"/>
</dbReference>
<dbReference type="GO" id="GO:0022904">
    <property type="term" value="P:respiratory electron transport chain"/>
    <property type="evidence" value="ECO:0007669"/>
    <property type="project" value="InterPro"/>
</dbReference>
<evidence type="ECO:0000256" key="1">
    <source>
        <dbReference type="ARBA" id="ARBA00004651"/>
    </source>
</evidence>
<evidence type="ECO:0000313" key="9">
    <source>
        <dbReference type="Proteomes" id="UP000198703"/>
    </source>
</evidence>
<protein>
    <submittedName>
        <fullName evidence="8">Cytochrome b</fullName>
    </submittedName>
</protein>
<dbReference type="PANTHER" id="PTHR30485">
    <property type="entry name" value="NI/FE-HYDROGENASE 1 B-TYPE CYTOCHROME SUBUNIT"/>
    <property type="match status" value="1"/>
</dbReference>
<keyword evidence="9" id="KW-1185">Reference proteome</keyword>
<evidence type="ECO:0000313" key="8">
    <source>
        <dbReference type="EMBL" id="SEA55451.1"/>
    </source>
</evidence>
<keyword evidence="5 6" id="KW-0472">Membrane</keyword>
<gene>
    <name evidence="8" type="ORF">SAMN05444370_106205</name>
</gene>
<feature type="transmembrane region" description="Helical" evidence="6">
    <location>
        <begin position="42"/>
        <end position="63"/>
    </location>
</feature>
<dbReference type="STRING" id="89524.SAMN05444370_106205"/>
<evidence type="ECO:0000256" key="3">
    <source>
        <dbReference type="ARBA" id="ARBA00022692"/>
    </source>
</evidence>
<dbReference type="SUPFAM" id="SSF81342">
    <property type="entry name" value="Transmembrane di-heme cytochromes"/>
    <property type="match status" value="1"/>
</dbReference>
<comment type="subcellular location">
    <subcellularLocation>
        <location evidence="1">Cell membrane</location>
        <topology evidence="1">Multi-pass membrane protein</topology>
    </subcellularLocation>
</comment>
<organism evidence="8 9">
    <name type="scientific">Rubrimonas cliftonensis</name>
    <dbReference type="NCBI Taxonomy" id="89524"/>
    <lineage>
        <taxon>Bacteria</taxon>
        <taxon>Pseudomonadati</taxon>
        <taxon>Pseudomonadota</taxon>
        <taxon>Alphaproteobacteria</taxon>
        <taxon>Rhodobacterales</taxon>
        <taxon>Paracoccaceae</taxon>
        <taxon>Rubrimonas</taxon>
    </lineage>
</organism>
<dbReference type="GO" id="GO:0009055">
    <property type="term" value="F:electron transfer activity"/>
    <property type="evidence" value="ECO:0007669"/>
    <property type="project" value="InterPro"/>
</dbReference>
<keyword evidence="4 6" id="KW-1133">Transmembrane helix</keyword>
<dbReference type="AlphaFoldDB" id="A0A1H4C4Y7"/>
<feature type="transmembrane region" description="Helical" evidence="6">
    <location>
        <begin position="152"/>
        <end position="174"/>
    </location>
</feature>
<feature type="domain" description="Cytochrome b561 bacterial/Ni-hydrogenase" evidence="7">
    <location>
        <begin position="10"/>
        <end position="186"/>
    </location>
</feature>
<dbReference type="GO" id="GO:0020037">
    <property type="term" value="F:heme binding"/>
    <property type="evidence" value="ECO:0007669"/>
    <property type="project" value="TreeGrafter"/>
</dbReference>
<dbReference type="OrthoDB" id="196472at2"/>
<dbReference type="Gene3D" id="1.20.950.20">
    <property type="entry name" value="Transmembrane di-heme cytochromes, Chain C"/>
    <property type="match status" value="1"/>
</dbReference>
<evidence type="ECO:0000256" key="2">
    <source>
        <dbReference type="ARBA" id="ARBA00022475"/>
    </source>
</evidence>
<dbReference type="Proteomes" id="UP000198703">
    <property type="component" value="Unassembled WGS sequence"/>
</dbReference>
<dbReference type="GO" id="GO:0005886">
    <property type="term" value="C:plasma membrane"/>
    <property type="evidence" value="ECO:0007669"/>
    <property type="project" value="UniProtKB-SubCell"/>
</dbReference>
<accession>A0A1H4C4Y7</accession>
<feature type="transmembrane region" description="Helical" evidence="6">
    <location>
        <begin position="17"/>
        <end position="36"/>
    </location>
</feature>
<dbReference type="InterPro" id="IPR011577">
    <property type="entry name" value="Cyt_b561_bac/Ni-Hgenase"/>
</dbReference>
<keyword evidence="3 6" id="KW-0812">Transmembrane</keyword>
<evidence type="ECO:0000256" key="4">
    <source>
        <dbReference type="ARBA" id="ARBA00022989"/>
    </source>
</evidence>
<dbReference type="InterPro" id="IPR016174">
    <property type="entry name" value="Di-haem_cyt_TM"/>
</dbReference>
<evidence type="ECO:0000259" key="7">
    <source>
        <dbReference type="Pfam" id="PF01292"/>
    </source>
</evidence>
<evidence type="ECO:0000256" key="5">
    <source>
        <dbReference type="ARBA" id="ARBA00023136"/>
    </source>
</evidence>
<proteinExistence type="predicted"/>
<reference evidence="8 9" key="1">
    <citation type="submission" date="2016-10" db="EMBL/GenBank/DDBJ databases">
        <authorList>
            <person name="de Groot N.N."/>
        </authorList>
    </citation>
    <scope>NUCLEOTIDE SEQUENCE [LARGE SCALE GENOMIC DNA]</scope>
    <source>
        <strain evidence="8 9">DSM 15345</strain>
    </source>
</reference>